<dbReference type="InterPro" id="IPR003779">
    <property type="entry name" value="CMD-like"/>
</dbReference>
<accession>A0A9X0U768</accession>
<organism evidence="2 3">
    <name type="scientific">Tunturiibacter gelidiferens</name>
    <dbReference type="NCBI Taxonomy" id="3069689"/>
    <lineage>
        <taxon>Bacteria</taxon>
        <taxon>Pseudomonadati</taxon>
        <taxon>Acidobacteriota</taxon>
        <taxon>Terriglobia</taxon>
        <taxon>Terriglobales</taxon>
        <taxon>Acidobacteriaceae</taxon>
        <taxon>Tunturiibacter</taxon>
    </lineage>
</organism>
<dbReference type="RefSeq" id="WP_183980316.1">
    <property type="nucleotide sequence ID" value="NZ_JACHEB010000011.1"/>
</dbReference>
<dbReference type="PANTHER" id="PTHR34846:SF10">
    <property type="entry name" value="CYTOPLASMIC PROTEIN"/>
    <property type="match status" value="1"/>
</dbReference>
<sequence>MNDPRLKYGQLAPEGLAKMTALEHYLNTETGLEASLLGFVRLKISLMNGCKYCVRVHTAELKRANETEERVAGVGDWRGSEFYTKRERAALAWAEAVTNIQEGHAPDAVYDEVRAHFDEVETVNLTLVITTMNAWNRIAISLGRRPEQDAAKGVGEEIHG</sequence>
<reference evidence="2 3" key="1">
    <citation type="submission" date="2020-08" db="EMBL/GenBank/DDBJ databases">
        <title>Genomic Encyclopedia of Type Strains, Phase IV (KMG-V): Genome sequencing to study the core and pangenomes of soil and plant-associated prokaryotes.</title>
        <authorList>
            <person name="Whitman W."/>
        </authorList>
    </citation>
    <scope>NUCLEOTIDE SEQUENCE [LARGE SCALE GENOMIC DNA]</scope>
    <source>
        <strain evidence="2 3">X5P2</strain>
    </source>
</reference>
<dbReference type="SUPFAM" id="SSF69118">
    <property type="entry name" value="AhpD-like"/>
    <property type="match status" value="1"/>
</dbReference>
<dbReference type="GO" id="GO:0051920">
    <property type="term" value="F:peroxiredoxin activity"/>
    <property type="evidence" value="ECO:0007669"/>
    <property type="project" value="InterPro"/>
</dbReference>
<dbReference type="EMBL" id="JACHEB010000011">
    <property type="protein sequence ID" value="MBB5330667.1"/>
    <property type="molecule type" value="Genomic_DNA"/>
</dbReference>
<proteinExistence type="predicted"/>
<comment type="caution">
    <text evidence="2">The sequence shown here is derived from an EMBL/GenBank/DDBJ whole genome shotgun (WGS) entry which is preliminary data.</text>
</comment>
<name>A0A9X0U768_9BACT</name>
<protein>
    <submittedName>
        <fullName evidence="2">AhpD family alkylhydroperoxidase</fullName>
    </submittedName>
</protein>
<evidence type="ECO:0000259" key="1">
    <source>
        <dbReference type="Pfam" id="PF02627"/>
    </source>
</evidence>
<gene>
    <name evidence="2" type="ORF">HDF14_004303</name>
</gene>
<dbReference type="NCBIfam" id="TIGR00778">
    <property type="entry name" value="ahpD_dom"/>
    <property type="match status" value="1"/>
</dbReference>
<evidence type="ECO:0000313" key="2">
    <source>
        <dbReference type="EMBL" id="MBB5330667.1"/>
    </source>
</evidence>
<dbReference type="InterPro" id="IPR029032">
    <property type="entry name" value="AhpD-like"/>
</dbReference>
<dbReference type="Gene3D" id="1.20.1290.10">
    <property type="entry name" value="AhpD-like"/>
    <property type="match status" value="1"/>
</dbReference>
<dbReference type="Proteomes" id="UP000535182">
    <property type="component" value="Unassembled WGS sequence"/>
</dbReference>
<evidence type="ECO:0000313" key="3">
    <source>
        <dbReference type="Proteomes" id="UP000535182"/>
    </source>
</evidence>
<dbReference type="PANTHER" id="PTHR34846">
    <property type="entry name" value="4-CARBOXYMUCONOLACTONE DECARBOXYLASE FAMILY PROTEIN (AFU_ORTHOLOGUE AFUA_6G11590)"/>
    <property type="match status" value="1"/>
</dbReference>
<feature type="domain" description="Carboxymuconolactone decarboxylase-like" evidence="1">
    <location>
        <begin position="13"/>
        <end position="96"/>
    </location>
</feature>
<dbReference type="Pfam" id="PF02627">
    <property type="entry name" value="CMD"/>
    <property type="match status" value="1"/>
</dbReference>
<dbReference type="InterPro" id="IPR004675">
    <property type="entry name" value="AhpD_core"/>
</dbReference>
<dbReference type="AlphaFoldDB" id="A0A9X0U768"/>
<keyword evidence="3" id="KW-1185">Reference proteome</keyword>